<comment type="caution">
    <text evidence="1">The sequence shown here is derived from an EMBL/GenBank/DDBJ whole genome shotgun (WGS) entry which is preliminary data.</text>
</comment>
<name>A0ABU0D751_9BACI</name>
<dbReference type="Proteomes" id="UP001232343">
    <property type="component" value="Unassembled WGS sequence"/>
</dbReference>
<organism evidence="1 2">
    <name type="scientific">Lederbergia wuyishanensis</name>
    <dbReference type="NCBI Taxonomy" id="1347903"/>
    <lineage>
        <taxon>Bacteria</taxon>
        <taxon>Bacillati</taxon>
        <taxon>Bacillota</taxon>
        <taxon>Bacilli</taxon>
        <taxon>Bacillales</taxon>
        <taxon>Bacillaceae</taxon>
        <taxon>Lederbergia</taxon>
    </lineage>
</organism>
<reference evidence="1 2" key="1">
    <citation type="submission" date="2023-07" db="EMBL/GenBank/DDBJ databases">
        <title>Genomic Encyclopedia of Type Strains, Phase IV (KMG-IV): sequencing the most valuable type-strain genomes for metagenomic binning, comparative biology and taxonomic classification.</title>
        <authorList>
            <person name="Goeker M."/>
        </authorList>
    </citation>
    <scope>NUCLEOTIDE SEQUENCE [LARGE SCALE GENOMIC DNA]</scope>
    <source>
        <strain evidence="1 2">DSM 27848</strain>
    </source>
</reference>
<evidence type="ECO:0000313" key="1">
    <source>
        <dbReference type="EMBL" id="MDQ0344249.1"/>
    </source>
</evidence>
<gene>
    <name evidence="1" type="ORF">J2S14_003090</name>
</gene>
<accession>A0ABU0D751</accession>
<evidence type="ECO:0008006" key="3">
    <source>
        <dbReference type="Google" id="ProtNLM"/>
    </source>
</evidence>
<dbReference type="EMBL" id="JAUSUO010000008">
    <property type="protein sequence ID" value="MDQ0344249.1"/>
    <property type="molecule type" value="Genomic_DNA"/>
</dbReference>
<dbReference type="RefSeq" id="WP_244682518.1">
    <property type="nucleotide sequence ID" value="NZ_JALIRM010000011.1"/>
</dbReference>
<protein>
    <recommendedName>
        <fullName evidence="3">LAGLIDADG homing endonuclease</fullName>
    </recommendedName>
</protein>
<sequence length="122" mass="14656">MTLDFNEVVEFMKEFKVDLLNRFGELIIDEPTNTYVGINRCKDIEEVKLYVVFALCRPIGKGLDERDANRLLKRFNEYFKVNLTRSDLRLMYQELCYERELERFKDFIKRGFPVDELNKANV</sequence>
<proteinExistence type="predicted"/>
<evidence type="ECO:0000313" key="2">
    <source>
        <dbReference type="Proteomes" id="UP001232343"/>
    </source>
</evidence>
<keyword evidence="2" id="KW-1185">Reference proteome</keyword>